<comment type="caution">
    <text evidence="2">The sequence shown here is derived from an EMBL/GenBank/DDBJ whole genome shotgun (WGS) entry which is preliminary data.</text>
</comment>
<organism evidence="2 3">
    <name type="scientific">Bizionia argentinensis JUB59</name>
    <dbReference type="NCBI Taxonomy" id="1046627"/>
    <lineage>
        <taxon>Bacteria</taxon>
        <taxon>Pseudomonadati</taxon>
        <taxon>Bacteroidota</taxon>
        <taxon>Flavobacteriia</taxon>
        <taxon>Flavobacteriales</taxon>
        <taxon>Flavobacteriaceae</taxon>
        <taxon>Bizionia</taxon>
    </lineage>
</organism>
<dbReference type="InterPro" id="IPR006680">
    <property type="entry name" value="Amidohydro-rel"/>
</dbReference>
<dbReference type="Proteomes" id="UP000003730">
    <property type="component" value="Unassembled WGS sequence"/>
</dbReference>
<proteinExistence type="predicted"/>
<dbReference type="Gene3D" id="3.20.20.140">
    <property type="entry name" value="Metal-dependent hydrolases"/>
    <property type="match status" value="1"/>
</dbReference>
<feature type="domain" description="Amidohydrolase-related" evidence="1">
    <location>
        <begin position="85"/>
        <end position="435"/>
    </location>
</feature>
<keyword evidence="2" id="KW-0378">Hydrolase</keyword>
<dbReference type="EMBL" id="AFXZ01000029">
    <property type="protein sequence ID" value="EGV43339.1"/>
    <property type="molecule type" value="Genomic_DNA"/>
</dbReference>
<dbReference type="InterPro" id="IPR057744">
    <property type="entry name" value="OTAase-like"/>
</dbReference>
<dbReference type="CDD" id="cd01299">
    <property type="entry name" value="Met_dep_hydrolase_A"/>
    <property type="match status" value="1"/>
</dbReference>
<protein>
    <submittedName>
        <fullName evidence="2">Amidohydrolase family protein</fullName>
    </submittedName>
</protein>
<dbReference type="SUPFAM" id="SSF51338">
    <property type="entry name" value="Composite domain of metallo-dependent hydrolases"/>
    <property type="match status" value="2"/>
</dbReference>
<evidence type="ECO:0000313" key="3">
    <source>
        <dbReference type="Proteomes" id="UP000003730"/>
    </source>
</evidence>
<evidence type="ECO:0000313" key="2">
    <source>
        <dbReference type="EMBL" id="EGV43339.1"/>
    </source>
</evidence>
<dbReference type="PATRIC" id="fig|1046627.3.peg.1665"/>
<dbReference type="RefSeq" id="WP_008637264.1">
    <property type="nucleotide sequence ID" value="NZ_AFXZ01000029.1"/>
</dbReference>
<sequence>MNTQALSQYLSKTIIFTIILFLTILTSTFAQENETYIKAGIFYDSENNMLLKNKLIHIRGNKIVSIVTFPEIPKNAKFIDLTNYTVLPGLIDAHTHVLFSQDSNVDFSEHSIQSLTMESDALRALRGAKRARSYLDVGITTIKDLGNSGLFLDVALRDAISEGTITGPRILASGPIMGAAGGQIYGVSPSHQNLIDLEYRIIKGVEDARNAVREHANQNVDVIKICADNLPNKTFLTIEEMKAIVNMAHDYGLTVTAHSVSNQSAWNAIQAGVDGIEHGFNIADSTLTLMAKKKVFLVPTENSRKYMEVYAELAGYKKGETAWIENYLNNMSKRLKQAIKLGVPIVVGSDNYTEIGTTRGCSSQDMFRAYFEAGMKPLDILQSATYLSASHLNMQNDIGVLKSKSKADIIAVKGDIIANFVNTIENVVFVMKDGVIYNQETN</sequence>
<dbReference type="InterPro" id="IPR011059">
    <property type="entry name" value="Metal-dep_hydrolase_composite"/>
</dbReference>
<dbReference type="STRING" id="1046627.BZARG_1734"/>
<dbReference type="AlphaFoldDB" id="G2EDR8"/>
<dbReference type="eggNOG" id="COG1228">
    <property type="taxonomic scope" value="Bacteria"/>
</dbReference>
<evidence type="ECO:0000259" key="1">
    <source>
        <dbReference type="Pfam" id="PF01979"/>
    </source>
</evidence>
<reference evidence="2 3" key="1">
    <citation type="journal article" date="2008" name="Int. J. Syst. Evol. Microbiol.">
        <title>Bizionia argentinensis sp. nov., isolated from surface marine water in Antarctica.</title>
        <authorList>
            <person name="Bercovich A."/>
            <person name="Vazquez S.C."/>
            <person name="Yankilevich P."/>
            <person name="Coria S.H."/>
            <person name="Foti M."/>
            <person name="Hernandez E."/>
            <person name="Vidal A."/>
            <person name="Ruberto L."/>
            <person name="Melo C."/>
            <person name="Marenssi S."/>
            <person name="Criscuolo M."/>
            <person name="Memoli M."/>
            <person name="Arguelles M."/>
            <person name="Mac Cormack W.P."/>
        </authorList>
    </citation>
    <scope>NUCLEOTIDE SEQUENCE [LARGE SCALE GENOMIC DNA]</scope>
    <source>
        <strain evidence="2 3">JUB59</strain>
    </source>
</reference>
<name>G2EDR8_9FLAO</name>
<dbReference type="InterPro" id="IPR032466">
    <property type="entry name" value="Metal_Hydrolase"/>
</dbReference>
<dbReference type="PANTHER" id="PTHR43135:SF3">
    <property type="entry name" value="ALPHA-D-RIBOSE 1-METHYLPHOSPHONATE 5-TRIPHOSPHATE DIPHOSPHATASE"/>
    <property type="match status" value="1"/>
</dbReference>
<dbReference type="PANTHER" id="PTHR43135">
    <property type="entry name" value="ALPHA-D-RIBOSE 1-METHYLPHOSPHONATE 5-TRIPHOSPHATE DIPHOSPHATASE"/>
    <property type="match status" value="1"/>
</dbReference>
<accession>G2EDR8</accession>
<dbReference type="OrthoDB" id="9815657at2"/>
<dbReference type="Gene3D" id="2.30.40.10">
    <property type="entry name" value="Urease, subunit C, domain 1"/>
    <property type="match status" value="1"/>
</dbReference>
<dbReference type="GO" id="GO:0016810">
    <property type="term" value="F:hydrolase activity, acting on carbon-nitrogen (but not peptide) bonds"/>
    <property type="evidence" value="ECO:0007669"/>
    <property type="project" value="InterPro"/>
</dbReference>
<dbReference type="SUPFAM" id="SSF51556">
    <property type="entry name" value="Metallo-dependent hydrolases"/>
    <property type="match status" value="1"/>
</dbReference>
<dbReference type="SMR" id="G2EDR8"/>
<dbReference type="InterPro" id="IPR051781">
    <property type="entry name" value="Metallo-dep_Hydrolase"/>
</dbReference>
<dbReference type="Pfam" id="PF01979">
    <property type="entry name" value="Amidohydro_1"/>
    <property type="match status" value="1"/>
</dbReference>
<keyword evidence="3" id="KW-1185">Reference proteome</keyword>
<gene>
    <name evidence="2" type="ORF">BZARG_1734</name>
</gene>